<dbReference type="GO" id="GO:0051537">
    <property type="term" value="F:2 iron, 2 sulfur cluster binding"/>
    <property type="evidence" value="ECO:0007669"/>
    <property type="project" value="UniProtKB-KW"/>
</dbReference>
<evidence type="ECO:0000256" key="5">
    <source>
        <dbReference type="ARBA" id="ARBA00023014"/>
    </source>
</evidence>
<evidence type="ECO:0000256" key="3">
    <source>
        <dbReference type="ARBA" id="ARBA00023002"/>
    </source>
</evidence>
<dbReference type="Pfam" id="PF01799">
    <property type="entry name" value="Fer2_2"/>
    <property type="match status" value="1"/>
</dbReference>
<dbReference type="InterPro" id="IPR006058">
    <property type="entry name" value="2Fe2S_fd_BS"/>
</dbReference>
<dbReference type="InterPro" id="IPR002888">
    <property type="entry name" value="2Fe-2S-bd"/>
</dbReference>
<dbReference type="SUPFAM" id="SSF54292">
    <property type="entry name" value="2Fe-2S ferredoxin-like"/>
    <property type="match status" value="1"/>
</dbReference>
<protein>
    <submittedName>
        <fullName evidence="8">Carbon-monoxide dehydrogenase small subunit</fullName>
    </submittedName>
</protein>
<evidence type="ECO:0000313" key="8">
    <source>
        <dbReference type="EMBL" id="SFO28497.1"/>
    </source>
</evidence>
<evidence type="ECO:0000313" key="9">
    <source>
        <dbReference type="Proteomes" id="UP000199137"/>
    </source>
</evidence>
<organism evidence="8 9">
    <name type="scientific">Amycolatopsis rubida</name>
    <dbReference type="NCBI Taxonomy" id="112413"/>
    <lineage>
        <taxon>Bacteria</taxon>
        <taxon>Bacillati</taxon>
        <taxon>Actinomycetota</taxon>
        <taxon>Actinomycetes</taxon>
        <taxon>Pseudonocardiales</taxon>
        <taxon>Pseudonocardiaceae</taxon>
        <taxon>Amycolatopsis</taxon>
    </lineage>
</organism>
<dbReference type="SUPFAM" id="SSF47741">
    <property type="entry name" value="CO dehydrogenase ISP C-domain like"/>
    <property type="match status" value="1"/>
</dbReference>
<dbReference type="STRING" id="112413.SAMN05421854_1011335"/>
<dbReference type="GO" id="GO:0016491">
    <property type="term" value="F:oxidoreductase activity"/>
    <property type="evidence" value="ECO:0007669"/>
    <property type="project" value="UniProtKB-KW"/>
</dbReference>
<dbReference type="InterPro" id="IPR036884">
    <property type="entry name" value="2Fe-2S-bd_dom_sf"/>
</dbReference>
<proteinExistence type="predicted"/>
<dbReference type="PROSITE" id="PS51085">
    <property type="entry name" value="2FE2S_FER_2"/>
    <property type="match status" value="1"/>
</dbReference>
<dbReference type="FunFam" id="3.10.20.30:FF:000020">
    <property type="entry name" value="Xanthine dehydrogenase iron-sulfur subunit"/>
    <property type="match status" value="1"/>
</dbReference>
<evidence type="ECO:0000256" key="1">
    <source>
        <dbReference type="ARBA" id="ARBA00022714"/>
    </source>
</evidence>
<keyword evidence="4" id="KW-0408">Iron</keyword>
<dbReference type="Pfam" id="PF00111">
    <property type="entry name" value="Fer2"/>
    <property type="match status" value="1"/>
</dbReference>
<dbReference type="Gene3D" id="1.10.150.120">
    <property type="entry name" value="[2Fe-2S]-binding domain"/>
    <property type="match status" value="1"/>
</dbReference>
<dbReference type="InterPro" id="IPR036010">
    <property type="entry name" value="2Fe-2S_ferredoxin-like_sf"/>
</dbReference>
<feature type="domain" description="2Fe-2S ferredoxin-type" evidence="7">
    <location>
        <begin position="4"/>
        <end position="80"/>
    </location>
</feature>
<dbReference type="OrthoDB" id="159930at2"/>
<name>A0A1I5FXL9_9PSEU</name>
<dbReference type="PANTHER" id="PTHR44379:SF8">
    <property type="entry name" value="XANTHINE DEHYDROGENASE IRON-SULFUR-BINDING SUBUNIT XDHC-RELATED"/>
    <property type="match status" value="1"/>
</dbReference>
<keyword evidence="3" id="KW-0560">Oxidoreductase</keyword>
<reference evidence="8 9" key="1">
    <citation type="submission" date="2016-10" db="EMBL/GenBank/DDBJ databases">
        <authorList>
            <person name="de Groot N.N."/>
        </authorList>
    </citation>
    <scope>NUCLEOTIDE SEQUENCE [LARGE SCALE GENOMIC DNA]</scope>
    <source>
        <strain evidence="8 9">DSM 44637</strain>
    </source>
</reference>
<dbReference type="InterPro" id="IPR012675">
    <property type="entry name" value="Beta-grasp_dom_sf"/>
</dbReference>
<evidence type="ECO:0000259" key="7">
    <source>
        <dbReference type="PROSITE" id="PS51085"/>
    </source>
</evidence>
<dbReference type="InterPro" id="IPR051452">
    <property type="entry name" value="Diverse_Oxidoreductases"/>
</dbReference>
<dbReference type="EMBL" id="FOWC01000001">
    <property type="protein sequence ID" value="SFO28497.1"/>
    <property type="molecule type" value="Genomic_DNA"/>
</dbReference>
<sequence>MSEVTIELTVNGRRKFATVPARTTLADLLRDRFHLTGTHLGCEQGVCGACTVLVDELPMRSCLVLAASCQGTEVVTVEGLDGPDADRVRAAFSHEGALQCGFCTPGMLLAAHDLVRRREALTRDEVCVALAGNICRCTGYNGIVRAVQSATAEGIEAEGSATVH</sequence>
<keyword evidence="5" id="KW-0411">Iron-sulfur</keyword>
<comment type="pathway">
    <text evidence="6">Alkaloid degradation; nicotine degradation.</text>
</comment>
<dbReference type="Gene3D" id="3.10.20.30">
    <property type="match status" value="1"/>
</dbReference>
<keyword evidence="1" id="KW-0001">2Fe-2S</keyword>
<dbReference type="PROSITE" id="PS00197">
    <property type="entry name" value="2FE2S_FER_1"/>
    <property type="match status" value="1"/>
</dbReference>
<dbReference type="CDD" id="cd00207">
    <property type="entry name" value="fer2"/>
    <property type="match status" value="1"/>
</dbReference>
<dbReference type="InterPro" id="IPR001041">
    <property type="entry name" value="2Fe-2S_ferredoxin-type"/>
</dbReference>
<dbReference type="GO" id="GO:0046872">
    <property type="term" value="F:metal ion binding"/>
    <property type="evidence" value="ECO:0007669"/>
    <property type="project" value="UniProtKB-KW"/>
</dbReference>
<evidence type="ECO:0000256" key="4">
    <source>
        <dbReference type="ARBA" id="ARBA00023004"/>
    </source>
</evidence>
<accession>A0A1I5FXL9</accession>
<dbReference type="AlphaFoldDB" id="A0A1I5FXL9"/>
<gene>
    <name evidence="8" type="ORF">SAMN05421854_1011335</name>
</gene>
<dbReference type="RefSeq" id="WP_093572463.1">
    <property type="nucleotide sequence ID" value="NZ_FOWC01000001.1"/>
</dbReference>
<evidence type="ECO:0000256" key="2">
    <source>
        <dbReference type="ARBA" id="ARBA00022723"/>
    </source>
</evidence>
<evidence type="ECO:0000256" key="6">
    <source>
        <dbReference type="ARBA" id="ARBA00060707"/>
    </source>
</evidence>
<keyword evidence="2" id="KW-0479">Metal-binding</keyword>
<dbReference type="PANTHER" id="PTHR44379">
    <property type="entry name" value="OXIDOREDUCTASE WITH IRON-SULFUR SUBUNIT"/>
    <property type="match status" value="1"/>
</dbReference>
<dbReference type="Proteomes" id="UP000199137">
    <property type="component" value="Unassembled WGS sequence"/>
</dbReference>